<dbReference type="Proteomes" id="UP000184406">
    <property type="component" value="Unassembled WGS sequence"/>
</dbReference>
<organism evidence="4 5">
    <name type="scientific">Arenibacter palladensis</name>
    <dbReference type="NCBI Taxonomy" id="237373"/>
    <lineage>
        <taxon>Bacteria</taxon>
        <taxon>Pseudomonadati</taxon>
        <taxon>Bacteroidota</taxon>
        <taxon>Flavobacteriia</taxon>
        <taxon>Flavobacteriales</taxon>
        <taxon>Flavobacteriaceae</taxon>
        <taxon>Arenibacter</taxon>
    </lineage>
</organism>
<dbReference type="EMBL" id="FQUX01000012">
    <property type="protein sequence ID" value="SHG08597.1"/>
    <property type="molecule type" value="Genomic_DNA"/>
</dbReference>
<dbReference type="InterPro" id="IPR014729">
    <property type="entry name" value="Rossmann-like_a/b/a_fold"/>
</dbReference>
<feature type="domain" description="Phosphoadenosine phosphosulphate reductase" evidence="3">
    <location>
        <begin position="34"/>
        <end position="187"/>
    </location>
</feature>
<dbReference type="PANTHER" id="PTHR46509">
    <property type="entry name" value="PHOSPHOADENOSINE PHOSPHOSULFATE REDUCTASE"/>
    <property type="match status" value="1"/>
</dbReference>
<dbReference type="PANTHER" id="PTHR46509:SF1">
    <property type="entry name" value="PHOSPHOADENOSINE PHOSPHOSULFATE REDUCTASE"/>
    <property type="match status" value="1"/>
</dbReference>
<proteinExistence type="inferred from homology"/>
<dbReference type="RefSeq" id="WP_072865528.1">
    <property type="nucleotide sequence ID" value="NZ_FQUX01000012.1"/>
</dbReference>
<evidence type="ECO:0000313" key="4">
    <source>
        <dbReference type="EMBL" id="SHG08597.1"/>
    </source>
</evidence>
<dbReference type="Pfam" id="PF01507">
    <property type="entry name" value="PAPS_reduct"/>
    <property type="match status" value="1"/>
</dbReference>
<evidence type="ECO:0000259" key="3">
    <source>
        <dbReference type="Pfam" id="PF01507"/>
    </source>
</evidence>
<dbReference type="AlphaFoldDB" id="A0A1M5GY44"/>
<keyword evidence="5" id="KW-1185">Reference proteome</keyword>
<accession>A0A1M5GY44</accession>
<comment type="pathway">
    <text evidence="2">Sulfur metabolism; hydrogen sulfide biosynthesis; sulfite from sulfate.</text>
</comment>
<dbReference type="OrthoDB" id="9794018at2"/>
<dbReference type="InterPro" id="IPR002500">
    <property type="entry name" value="PAPS_reduct_dom"/>
</dbReference>
<evidence type="ECO:0000256" key="2">
    <source>
        <dbReference type="ARBA" id="ARBA00024327"/>
    </source>
</evidence>
<sequence>MAYTEEQIHKLNQQFKGIPPEEIISWAIQSAEKPVVTTNFRPYEVAILHAVTEVSPHIPVIWCDTGYNTPNTYKHAEELITRLHLNVKLYVPKQTSSHRDAIMGIPGIDDPRHQLFTEQVKLEPFRRAMEEHKPDVWFTNLRQGQTALRDSLDILSLSRDGVLKVSPFYHFNDSQLDAYLKDRNLPNEHKYFDPTKVLENRECGLHT</sequence>
<comment type="similarity">
    <text evidence="1">Belongs to the PAPS reductase family. CysH subfamily.</text>
</comment>
<reference evidence="5" key="1">
    <citation type="submission" date="2016-11" db="EMBL/GenBank/DDBJ databases">
        <authorList>
            <person name="Varghese N."/>
            <person name="Submissions S."/>
        </authorList>
    </citation>
    <scope>NUCLEOTIDE SEQUENCE [LARGE SCALE GENOMIC DNA]</scope>
    <source>
        <strain evidence="5">DSM 17539</strain>
    </source>
</reference>
<protein>
    <submittedName>
        <fullName evidence="4">Phosphoadenylylsulfate reductase (Thioredoxin)</fullName>
    </submittedName>
</protein>
<dbReference type="SUPFAM" id="SSF52402">
    <property type="entry name" value="Adenine nucleotide alpha hydrolases-like"/>
    <property type="match status" value="1"/>
</dbReference>
<dbReference type="GO" id="GO:0005737">
    <property type="term" value="C:cytoplasm"/>
    <property type="evidence" value="ECO:0007669"/>
    <property type="project" value="TreeGrafter"/>
</dbReference>
<evidence type="ECO:0000313" key="5">
    <source>
        <dbReference type="Proteomes" id="UP000184406"/>
    </source>
</evidence>
<dbReference type="GO" id="GO:0004604">
    <property type="term" value="F:phosphoadenylyl-sulfate reductase (thioredoxin) activity"/>
    <property type="evidence" value="ECO:0007669"/>
    <property type="project" value="TreeGrafter"/>
</dbReference>
<name>A0A1M5GY44_9FLAO</name>
<dbReference type="Gene3D" id="3.40.50.620">
    <property type="entry name" value="HUPs"/>
    <property type="match status" value="1"/>
</dbReference>
<gene>
    <name evidence="4" type="ORF">SAMN03080594_11270</name>
</gene>
<evidence type="ECO:0000256" key="1">
    <source>
        <dbReference type="ARBA" id="ARBA00009732"/>
    </source>
</evidence>
<dbReference type="GO" id="GO:0019379">
    <property type="term" value="P:sulfate assimilation, phosphoadenylyl sulfate reduction by phosphoadenylyl-sulfate reductase (thioredoxin)"/>
    <property type="evidence" value="ECO:0007669"/>
    <property type="project" value="TreeGrafter"/>
</dbReference>